<accession>A0A9Q9ZKP3</accession>
<organism evidence="2">
    <name type="scientific">Cyprinus carpio</name>
    <name type="common">Common carp</name>
    <dbReference type="NCBI Taxonomy" id="7962"/>
    <lineage>
        <taxon>Eukaryota</taxon>
        <taxon>Metazoa</taxon>
        <taxon>Chordata</taxon>
        <taxon>Craniata</taxon>
        <taxon>Vertebrata</taxon>
        <taxon>Euteleostomi</taxon>
        <taxon>Actinopterygii</taxon>
        <taxon>Neopterygii</taxon>
        <taxon>Teleostei</taxon>
        <taxon>Ostariophysi</taxon>
        <taxon>Cypriniformes</taxon>
        <taxon>Cyprinidae</taxon>
        <taxon>Cyprininae</taxon>
        <taxon>Cyprinus</taxon>
    </lineage>
</organism>
<feature type="domain" description="Methyltransferase type 11" evidence="1">
    <location>
        <begin position="155"/>
        <end position="235"/>
    </location>
</feature>
<dbReference type="CDD" id="cd02440">
    <property type="entry name" value="AdoMet_MTases"/>
    <property type="match status" value="1"/>
</dbReference>
<dbReference type="InterPro" id="IPR013216">
    <property type="entry name" value="Methyltransf_11"/>
</dbReference>
<dbReference type="GO" id="GO:0008757">
    <property type="term" value="F:S-adenosylmethionine-dependent methyltransferase activity"/>
    <property type="evidence" value="ECO:0007669"/>
    <property type="project" value="InterPro"/>
</dbReference>
<dbReference type="KEGG" id="ccar:109105118"/>
<reference evidence="2" key="1">
    <citation type="submission" date="2025-08" db="UniProtKB">
        <authorList>
            <consortium name="RefSeq"/>
        </authorList>
    </citation>
    <scope>IDENTIFICATION</scope>
    <source>
        <tissue evidence="2">Muscle</tissue>
    </source>
</reference>
<dbReference type="GeneID" id="109105118"/>
<protein>
    <submittedName>
        <fullName evidence="2">Uncharacterized protein LOC109105118</fullName>
    </submittedName>
</protein>
<dbReference type="PANTHER" id="PTHR43675:SF1">
    <property type="entry name" value="RIKEN CDNA 2700097O09 GENE"/>
    <property type="match status" value="1"/>
</dbReference>
<evidence type="ECO:0000313" key="2">
    <source>
        <dbReference type="RefSeq" id="XP_018974008.1"/>
    </source>
</evidence>
<name>A0A9Q9ZKP3_CYPCA</name>
<sequence>MDFKNAKNEILQVLSKTERQHLPKLLEWLKTSDDLDEFLVDNQSVILQSIAEDLRVCLPLEAMIPSESMAIQKTQQKPHPTVHVDAFLYDEETVDSLCEEGKMSRNYCLNCGSHRTAPLEFISHSFSIPELQFLFHNVLPDLTGKLVVDVGSRLGAVLFGGYLYSAASQLVGVEISSEFVKLQTMAVEKYGFSDRIQVIHADIRSQAALVQNTDVLIMNNVFEYFMEPSDQMQAWLFISQNFRKKGALLVTVPSIQEALALLQDAVFLETLALSRWIEEVPLDYSVYLKNDTDPDSLKQIHLYRVL</sequence>
<dbReference type="RefSeq" id="XP_018974008.1">
    <property type="nucleotide sequence ID" value="XM_019118463.2"/>
</dbReference>
<dbReference type="PANTHER" id="PTHR43675">
    <property type="entry name" value="ARSENITE METHYLTRANSFERASE"/>
    <property type="match status" value="1"/>
</dbReference>
<dbReference type="Proteomes" id="UP001155660">
    <property type="component" value="Chromosome A17"/>
</dbReference>
<dbReference type="InterPro" id="IPR029063">
    <property type="entry name" value="SAM-dependent_MTases_sf"/>
</dbReference>
<dbReference type="Gene3D" id="3.40.50.150">
    <property type="entry name" value="Vaccinia Virus protein VP39"/>
    <property type="match status" value="1"/>
</dbReference>
<dbReference type="AlphaFoldDB" id="A0A9Q9ZKP3"/>
<evidence type="ECO:0000259" key="1">
    <source>
        <dbReference type="Pfam" id="PF08241"/>
    </source>
</evidence>
<dbReference type="SUPFAM" id="SSF53335">
    <property type="entry name" value="S-adenosyl-L-methionine-dependent methyltransferases"/>
    <property type="match status" value="1"/>
</dbReference>
<proteinExistence type="predicted"/>
<dbReference type="OrthoDB" id="15794at2759"/>
<gene>
    <name evidence="2" type="primary">LOC109105118</name>
</gene>
<dbReference type="InterPro" id="IPR026669">
    <property type="entry name" value="Arsenite_MeTrfase-like"/>
</dbReference>
<dbReference type="Pfam" id="PF08241">
    <property type="entry name" value="Methyltransf_11"/>
    <property type="match status" value="1"/>
</dbReference>